<reference evidence="1 2" key="1">
    <citation type="submission" date="2021-03" db="EMBL/GenBank/DDBJ databases">
        <title>Actinomadura violae sp. nov., isolated from lichen in Thailand.</title>
        <authorList>
            <person name="Kanchanasin P."/>
            <person name="Saeng-In P."/>
            <person name="Phongsopitanun W."/>
            <person name="Yuki M."/>
            <person name="Kudo T."/>
            <person name="Ohkuma M."/>
            <person name="Tanasupawat S."/>
        </authorList>
    </citation>
    <scope>NUCLEOTIDE SEQUENCE [LARGE SCALE GENOMIC DNA]</scope>
    <source>
        <strain evidence="1 2">LCR2-06</strain>
    </source>
</reference>
<dbReference type="EMBL" id="JAGEPF010000007">
    <property type="protein sequence ID" value="MBO2458333.1"/>
    <property type="molecule type" value="Genomic_DNA"/>
</dbReference>
<dbReference type="Gene3D" id="3.50.50.100">
    <property type="match status" value="1"/>
</dbReference>
<evidence type="ECO:0000313" key="1">
    <source>
        <dbReference type="EMBL" id="MBO2458333.1"/>
    </source>
</evidence>
<comment type="caution">
    <text evidence="1">The sequence shown here is derived from an EMBL/GenBank/DDBJ whole genome shotgun (WGS) entry which is preliminary data.</text>
</comment>
<dbReference type="Proteomes" id="UP000680206">
    <property type="component" value="Unassembled WGS sequence"/>
</dbReference>
<keyword evidence="2" id="KW-1185">Reference proteome</keyword>
<dbReference type="InterPro" id="IPR036188">
    <property type="entry name" value="FAD/NAD-bd_sf"/>
</dbReference>
<proteinExistence type="predicted"/>
<accession>A0ABS3RPU6</accession>
<sequence>MVWAAGFAVPPLAGAAGLATDARGRMVVDGAPRSASHPDVFGASDAVAAPAVGGETRMSCQTGVPMGAAVAGAVAARAAGRAPRPVRFRYVGQNISLGRRDAVIQFTRSDDTAVAAALTGRAAVAVKEAVVRGAFWAARWRGGTVRRVRPGSGR</sequence>
<name>A0ABS3RPU6_9ACTN</name>
<dbReference type="SUPFAM" id="SSF51905">
    <property type="entry name" value="FAD/NAD(P)-binding domain"/>
    <property type="match status" value="1"/>
</dbReference>
<protein>
    <submittedName>
        <fullName evidence="1">Uncharacterized protein</fullName>
    </submittedName>
</protein>
<organism evidence="1 2">
    <name type="scientific">Actinomadura violacea</name>
    <dbReference type="NCBI Taxonomy" id="2819934"/>
    <lineage>
        <taxon>Bacteria</taxon>
        <taxon>Bacillati</taxon>
        <taxon>Actinomycetota</taxon>
        <taxon>Actinomycetes</taxon>
        <taxon>Streptosporangiales</taxon>
        <taxon>Thermomonosporaceae</taxon>
        <taxon>Actinomadura</taxon>
    </lineage>
</organism>
<evidence type="ECO:0000313" key="2">
    <source>
        <dbReference type="Proteomes" id="UP000680206"/>
    </source>
</evidence>
<gene>
    <name evidence="1" type="ORF">J4709_12220</name>
</gene>